<accession>A0A5B7K0U8</accession>
<dbReference type="Proteomes" id="UP000324222">
    <property type="component" value="Unassembled WGS sequence"/>
</dbReference>
<comment type="caution">
    <text evidence="1">The sequence shown here is derived from an EMBL/GenBank/DDBJ whole genome shotgun (WGS) entry which is preliminary data.</text>
</comment>
<dbReference type="AlphaFoldDB" id="A0A5B7K0U8"/>
<evidence type="ECO:0000313" key="1">
    <source>
        <dbReference type="EMBL" id="MPD00244.1"/>
    </source>
</evidence>
<proteinExistence type="predicted"/>
<protein>
    <submittedName>
        <fullName evidence="1">Uncharacterized protein</fullName>
    </submittedName>
</protein>
<sequence>MYVPIGEKPVQDVFCMGSSSSAGLGWSVSLKCPEVRVEKHQRNLITEASQVGWESSPSLSHYK</sequence>
<organism evidence="1 2">
    <name type="scientific">Portunus trituberculatus</name>
    <name type="common">Swimming crab</name>
    <name type="synonym">Neptunus trituberculatus</name>
    <dbReference type="NCBI Taxonomy" id="210409"/>
    <lineage>
        <taxon>Eukaryota</taxon>
        <taxon>Metazoa</taxon>
        <taxon>Ecdysozoa</taxon>
        <taxon>Arthropoda</taxon>
        <taxon>Crustacea</taxon>
        <taxon>Multicrustacea</taxon>
        <taxon>Malacostraca</taxon>
        <taxon>Eumalacostraca</taxon>
        <taxon>Eucarida</taxon>
        <taxon>Decapoda</taxon>
        <taxon>Pleocyemata</taxon>
        <taxon>Brachyura</taxon>
        <taxon>Eubrachyura</taxon>
        <taxon>Portunoidea</taxon>
        <taxon>Portunidae</taxon>
        <taxon>Portuninae</taxon>
        <taxon>Portunus</taxon>
    </lineage>
</organism>
<reference evidence="1 2" key="1">
    <citation type="submission" date="2019-05" db="EMBL/GenBank/DDBJ databases">
        <title>Another draft genome of Portunus trituberculatus and its Hox gene families provides insights of decapod evolution.</title>
        <authorList>
            <person name="Jeong J.-H."/>
            <person name="Song I."/>
            <person name="Kim S."/>
            <person name="Choi T."/>
            <person name="Kim D."/>
            <person name="Ryu S."/>
            <person name="Kim W."/>
        </authorList>
    </citation>
    <scope>NUCLEOTIDE SEQUENCE [LARGE SCALE GENOMIC DNA]</scope>
    <source>
        <tissue evidence="1">Muscle</tissue>
    </source>
</reference>
<gene>
    <name evidence="1" type="ORF">E2C01_095704</name>
</gene>
<dbReference type="EMBL" id="VSRR010122074">
    <property type="protein sequence ID" value="MPD00244.1"/>
    <property type="molecule type" value="Genomic_DNA"/>
</dbReference>
<name>A0A5B7K0U8_PORTR</name>
<evidence type="ECO:0000313" key="2">
    <source>
        <dbReference type="Proteomes" id="UP000324222"/>
    </source>
</evidence>
<keyword evidence="2" id="KW-1185">Reference proteome</keyword>